<evidence type="ECO:0000313" key="4">
    <source>
        <dbReference type="Proteomes" id="UP000072763"/>
    </source>
</evidence>
<dbReference type="Proteomes" id="UP000078335">
    <property type="component" value="Unassembled WGS sequence"/>
</dbReference>
<gene>
    <name evidence="2" type="ORF">NS263_12530</name>
    <name evidence="3" type="ORF">NS359_11655</name>
</gene>
<accession>A0A147DNX3</accession>
<protein>
    <recommendedName>
        <fullName evidence="6">Metallopeptidase family protein</fullName>
    </recommendedName>
</protein>
<dbReference type="Proteomes" id="UP000072763">
    <property type="component" value="Unassembled WGS sequence"/>
</dbReference>
<feature type="region of interest" description="Disordered" evidence="1">
    <location>
        <begin position="1"/>
        <end position="33"/>
    </location>
</feature>
<dbReference type="RefSeq" id="WP_058729600.1">
    <property type="nucleotide sequence ID" value="NZ_LDRB01000068.1"/>
</dbReference>
<dbReference type="EMBL" id="LDRB01000068">
    <property type="protein sequence ID" value="KTR38764.1"/>
    <property type="molecule type" value="Genomic_DNA"/>
</dbReference>
<sequence>MRRKHPTVTPVDRARGRSRHGRGGRSSVTGPDLAPVITRAETFDRIVGDTAHYLVGLWPDELAGVVFQVADMPTDQTLPDRLPRWRVDRDGRRVTLFRVPVERVTRSPEKDDTDRRVIVETAVFRAVGELIDKDPWDLAPDRYRHW</sequence>
<dbReference type="STRING" id="465820.NS263_12530"/>
<organism evidence="3 4">
    <name type="scientific">Curtobacterium oceanosedimentum</name>
    <dbReference type="NCBI Taxonomy" id="465820"/>
    <lineage>
        <taxon>Bacteria</taxon>
        <taxon>Bacillati</taxon>
        <taxon>Actinomycetota</taxon>
        <taxon>Actinomycetes</taxon>
        <taxon>Micrococcales</taxon>
        <taxon>Microbacteriaceae</taxon>
        <taxon>Curtobacterium</taxon>
    </lineage>
</organism>
<reference evidence="4 5" key="1">
    <citation type="journal article" date="2016" name="Front. Microbiol.">
        <title>Genomic Resource of Rice Seed Associated Bacteria.</title>
        <authorList>
            <person name="Midha S."/>
            <person name="Bansal K."/>
            <person name="Sharma S."/>
            <person name="Kumar N."/>
            <person name="Patil P.P."/>
            <person name="Chaudhry V."/>
            <person name="Patil P.B."/>
        </authorList>
    </citation>
    <scope>NUCLEOTIDE SEQUENCE [LARGE SCALE GENOMIC DNA]</scope>
    <source>
        <strain evidence="2 5">NS263</strain>
        <strain evidence="3 4">NS359</strain>
    </source>
</reference>
<evidence type="ECO:0008006" key="6">
    <source>
        <dbReference type="Google" id="ProtNLM"/>
    </source>
</evidence>
<evidence type="ECO:0000256" key="1">
    <source>
        <dbReference type="SAM" id="MobiDB-lite"/>
    </source>
</evidence>
<dbReference type="PATRIC" id="fig|465820.3.peg.2709"/>
<dbReference type="SUPFAM" id="SSF55486">
    <property type="entry name" value="Metalloproteases ('zincins'), catalytic domain"/>
    <property type="match status" value="1"/>
</dbReference>
<evidence type="ECO:0000313" key="5">
    <source>
        <dbReference type="Proteomes" id="UP000078335"/>
    </source>
</evidence>
<name>A0A147DNX3_9MICO</name>
<dbReference type="OrthoDB" id="4989780at2"/>
<evidence type="ECO:0000313" key="2">
    <source>
        <dbReference type="EMBL" id="KTR38764.1"/>
    </source>
</evidence>
<evidence type="ECO:0000313" key="3">
    <source>
        <dbReference type="EMBL" id="KTR51151.1"/>
    </source>
</evidence>
<proteinExistence type="predicted"/>
<keyword evidence="5" id="KW-1185">Reference proteome</keyword>
<dbReference type="CDD" id="cd12954">
    <property type="entry name" value="MMP_TTHA0227_like_1"/>
    <property type="match status" value="1"/>
</dbReference>
<dbReference type="EMBL" id="LDRC01000059">
    <property type="protein sequence ID" value="KTR51151.1"/>
    <property type="molecule type" value="Genomic_DNA"/>
</dbReference>
<comment type="caution">
    <text evidence="3">The sequence shown here is derived from an EMBL/GenBank/DDBJ whole genome shotgun (WGS) entry which is preliminary data.</text>
</comment>
<dbReference type="AlphaFoldDB" id="A0A147DNX3"/>